<dbReference type="GO" id="GO:0003879">
    <property type="term" value="F:ATP phosphoribosyltransferase activity"/>
    <property type="evidence" value="ECO:0007669"/>
    <property type="project" value="InterPro"/>
</dbReference>
<dbReference type="GO" id="GO:0005737">
    <property type="term" value="C:cytoplasm"/>
    <property type="evidence" value="ECO:0007669"/>
    <property type="project" value="InterPro"/>
</dbReference>
<name>A0A9W9DJW5_9AGAR</name>
<sequence length="147" mass="15941">MHEHVTEELRLGFGKCALQVQVPEAGSIKTVEDLVETGCYKGGKRTKIYYVSGSVEAACALWLADGIGEILLSALSSVIASLTIAFAIDLAIAIATVSETEAVLIKSRIPEHQETACYLLDLKIKFDKMLDEPTLVTQMLTSRHDSS</sequence>
<reference evidence="2" key="2">
    <citation type="journal article" date="2023" name="Proc. Natl. Acad. Sci. U.S.A.">
        <title>A global phylogenomic analysis of the shiitake genus Lentinula.</title>
        <authorList>
            <person name="Sierra-Patev S."/>
            <person name="Min B."/>
            <person name="Naranjo-Ortiz M."/>
            <person name="Looney B."/>
            <person name="Konkel Z."/>
            <person name="Slot J.C."/>
            <person name="Sakamoto Y."/>
            <person name="Steenwyk J.L."/>
            <person name="Rokas A."/>
            <person name="Carro J."/>
            <person name="Camarero S."/>
            <person name="Ferreira P."/>
            <person name="Molpeceres G."/>
            <person name="Ruiz-Duenas F.J."/>
            <person name="Serrano A."/>
            <person name="Henrissat B."/>
            <person name="Drula E."/>
            <person name="Hughes K.W."/>
            <person name="Mata J.L."/>
            <person name="Ishikawa N.K."/>
            <person name="Vargas-Isla R."/>
            <person name="Ushijima S."/>
            <person name="Smith C.A."/>
            <person name="Donoghue J."/>
            <person name="Ahrendt S."/>
            <person name="Andreopoulos W."/>
            <person name="He G."/>
            <person name="LaButti K."/>
            <person name="Lipzen A."/>
            <person name="Ng V."/>
            <person name="Riley R."/>
            <person name="Sandor L."/>
            <person name="Barry K."/>
            <person name="Martinez A.T."/>
            <person name="Xiao Y."/>
            <person name="Gibbons J.G."/>
            <person name="Terashima K."/>
            <person name="Grigoriev I.V."/>
            <person name="Hibbett D."/>
        </authorList>
    </citation>
    <scope>NUCLEOTIDE SEQUENCE</scope>
    <source>
        <strain evidence="2">Sp2 HRB7682 ss15</strain>
    </source>
</reference>
<evidence type="ECO:0000259" key="1">
    <source>
        <dbReference type="Pfam" id="PF01634"/>
    </source>
</evidence>
<dbReference type="Proteomes" id="UP001150238">
    <property type="component" value="Unassembled WGS sequence"/>
</dbReference>
<accession>A0A9W9DJW5</accession>
<evidence type="ECO:0000313" key="2">
    <source>
        <dbReference type="EMBL" id="KAJ4474078.1"/>
    </source>
</evidence>
<evidence type="ECO:0000313" key="3">
    <source>
        <dbReference type="Proteomes" id="UP001150238"/>
    </source>
</evidence>
<gene>
    <name evidence="2" type="ORF">C8J55DRAFT_562724</name>
</gene>
<dbReference type="EMBL" id="JANVFS010000024">
    <property type="protein sequence ID" value="KAJ4474078.1"/>
    <property type="molecule type" value="Genomic_DNA"/>
</dbReference>
<reference evidence="2" key="1">
    <citation type="submission" date="2022-08" db="EMBL/GenBank/DDBJ databases">
        <authorList>
            <consortium name="DOE Joint Genome Institute"/>
            <person name="Min B."/>
            <person name="Riley R."/>
            <person name="Sierra-Patev S."/>
            <person name="Naranjo-Ortiz M."/>
            <person name="Looney B."/>
            <person name="Konkel Z."/>
            <person name="Slot J.C."/>
            <person name="Sakamoto Y."/>
            <person name="Steenwyk J.L."/>
            <person name="Rokas A."/>
            <person name="Carro J."/>
            <person name="Camarero S."/>
            <person name="Ferreira P."/>
            <person name="Molpeceres G."/>
            <person name="Ruiz-Duenas F.J."/>
            <person name="Serrano A."/>
            <person name="Henrissat B."/>
            <person name="Drula E."/>
            <person name="Hughes K.W."/>
            <person name="Mata J.L."/>
            <person name="Ishikawa N.K."/>
            <person name="Vargas-Isla R."/>
            <person name="Ushijima S."/>
            <person name="Smith C.A."/>
            <person name="Ahrendt S."/>
            <person name="Andreopoulos W."/>
            <person name="He G."/>
            <person name="Labutti K."/>
            <person name="Lipzen A."/>
            <person name="Ng V."/>
            <person name="Sandor L."/>
            <person name="Barry K."/>
            <person name="Martinez A.T."/>
            <person name="Xiao Y."/>
            <person name="Gibbons J.G."/>
            <person name="Terashima K."/>
            <person name="Hibbett D.S."/>
            <person name="Grigoriev I.V."/>
        </authorList>
    </citation>
    <scope>NUCLEOTIDE SEQUENCE</scope>
    <source>
        <strain evidence="2">Sp2 HRB7682 ss15</strain>
    </source>
</reference>
<comment type="caution">
    <text evidence="2">The sequence shown here is derived from an EMBL/GenBank/DDBJ whole genome shotgun (WGS) entry which is preliminary data.</text>
</comment>
<proteinExistence type="predicted"/>
<dbReference type="Pfam" id="PF01634">
    <property type="entry name" value="HisG"/>
    <property type="match status" value="1"/>
</dbReference>
<dbReference type="InterPro" id="IPR013820">
    <property type="entry name" value="ATP_PRibTrfase_cat"/>
</dbReference>
<feature type="domain" description="ATP phosphoribosyltransferase catalytic" evidence="1">
    <location>
        <begin position="4"/>
        <end position="107"/>
    </location>
</feature>
<dbReference type="AlphaFoldDB" id="A0A9W9DJW5"/>
<dbReference type="GO" id="GO:0000105">
    <property type="term" value="P:L-histidine biosynthetic process"/>
    <property type="evidence" value="ECO:0007669"/>
    <property type="project" value="InterPro"/>
</dbReference>
<dbReference type="Gene3D" id="3.40.190.10">
    <property type="entry name" value="Periplasmic binding protein-like II"/>
    <property type="match status" value="2"/>
</dbReference>
<dbReference type="SUPFAM" id="SSF53850">
    <property type="entry name" value="Periplasmic binding protein-like II"/>
    <property type="match status" value="1"/>
</dbReference>
<organism evidence="2 3">
    <name type="scientific">Lentinula lateritia</name>
    <dbReference type="NCBI Taxonomy" id="40482"/>
    <lineage>
        <taxon>Eukaryota</taxon>
        <taxon>Fungi</taxon>
        <taxon>Dikarya</taxon>
        <taxon>Basidiomycota</taxon>
        <taxon>Agaricomycotina</taxon>
        <taxon>Agaricomycetes</taxon>
        <taxon>Agaricomycetidae</taxon>
        <taxon>Agaricales</taxon>
        <taxon>Marasmiineae</taxon>
        <taxon>Omphalotaceae</taxon>
        <taxon>Lentinula</taxon>
    </lineage>
</organism>
<protein>
    <recommendedName>
        <fullName evidence="1">ATP phosphoribosyltransferase catalytic domain-containing protein</fullName>
    </recommendedName>
</protein>